<dbReference type="InterPro" id="IPR024747">
    <property type="entry name" value="Pyridox_Oxase-rel"/>
</dbReference>
<proteinExistence type="predicted"/>
<reference evidence="1 2" key="1">
    <citation type="submission" date="2022-07" db="EMBL/GenBank/DDBJ databases">
        <title>Mucilaginibacter sp. JC4.</title>
        <authorList>
            <person name="Le V."/>
            <person name="Ko S.-R."/>
            <person name="Ahn C.-Y."/>
            <person name="Oh H.-M."/>
        </authorList>
    </citation>
    <scope>NUCLEOTIDE SEQUENCE [LARGE SCALE GENOMIC DNA]</scope>
    <source>
        <strain evidence="1 2">JC4</strain>
    </source>
</reference>
<gene>
    <name evidence="1" type="ORF">NPE20_14505</name>
</gene>
<dbReference type="Pfam" id="PF12900">
    <property type="entry name" value="Pyridox_ox_2"/>
    <property type="match status" value="1"/>
</dbReference>
<dbReference type="SUPFAM" id="SSF50475">
    <property type="entry name" value="FMN-binding split barrel"/>
    <property type="match status" value="1"/>
</dbReference>
<accession>A0ABT1T3J9</accession>
<dbReference type="Gene3D" id="2.30.110.10">
    <property type="entry name" value="Electron Transport, Fmn-binding Protein, Chain A"/>
    <property type="match status" value="1"/>
</dbReference>
<evidence type="ECO:0000313" key="2">
    <source>
        <dbReference type="Proteomes" id="UP001204376"/>
    </source>
</evidence>
<name>A0ABT1T3J9_9SPHI</name>
<dbReference type="PANTHER" id="PTHR34071">
    <property type="entry name" value="5-NITROIMIDAZOLE ANTIBIOTICS RESISTANCE PROTEIN, NIMA-FAMILY-RELATED PROTEIN-RELATED"/>
    <property type="match status" value="1"/>
</dbReference>
<dbReference type="InterPro" id="IPR012349">
    <property type="entry name" value="Split_barrel_FMN-bd"/>
</dbReference>
<organism evidence="1 2">
    <name type="scientific">Mucilaginibacter aquariorum</name>
    <dbReference type="NCBI Taxonomy" id="2967225"/>
    <lineage>
        <taxon>Bacteria</taxon>
        <taxon>Pseudomonadati</taxon>
        <taxon>Bacteroidota</taxon>
        <taxon>Sphingobacteriia</taxon>
        <taxon>Sphingobacteriales</taxon>
        <taxon>Sphingobacteriaceae</taxon>
        <taxon>Mucilaginibacter</taxon>
    </lineage>
</organism>
<protein>
    <submittedName>
        <fullName evidence="1">Pyridoxamine 5'-phosphate oxidase family protein</fullName>
    </submittedName>
</protein>
<evidence type="ECO:0000313" key="1">
    <source>
        <dbReference type="EMBL" id="MCQ6959185.1"/>
    </source>
</evidence>
<comment type="caution">
    <text evidence="1">The sequence shown here is derived from an EMBL/GenBank/DDBJ whole genome shotgun (WGS) entry which is preliminary data.</text>
</comment>
<dbReference type="EMBL" id="JANHOH010000002">
    <property type="protein sequence ID" value="MCQ6959185.1"/>
    <property type="molecule type" value="Genomic_DNA"/>
</dbReference>
<dbReference type="Proteomes" id="UP001204376">
    <property type="component" value="Unassembled WGS sequence"/>
</dbReference>
<dbReference type="RefSeq" id="WP_256539372.1">
    <property type="nucleotide sequence ID" value="NZ_JANHOH010000002.1"/>
</dbReference>
<dbReference type="PANTHER" id="PTHR34071:SF2">
    <property type="entry name" value="FLAVIN-NUCLEOTIDE-BINDING PROTEIN"/>
    <property type="match status" value="1"/>
</dbReference>
<keyword evidence="2" id="KW-1185">Reference proteome</keyword>
<sequence>MLGTFDEKQIDELLESQFIGRIGCHAEGITYIVPVNYVFDGKAIYVHSAEGMKIKMLRSNPSVCFEVDVITDIFNWRSVIVWGQFEELTDIRDQSYAMQMIINRIRPLLKEEQSHPSHGITENASDIGYEKELVVYRIIPEKKTGRFETTTKSGRA</sequence>